<dbReference type="GO" id="GO:0016787">
    <property type="term" value="F:hydrolase activity"/>
    <property type="evidence" value="ECO:0007669"/>
    <property type="project" value="UniProtKB-ARBA"/>
</dbReference>
<dbReference type="SUPFAM" id="SSF53649">
    <property type="entry name" value="Alkaline phosphatase-like"/>
    <property type="match status" value="1"/>
</dbReference>
<dbReference type="PANTHER" id="PTHR10151:SF120">
    <property type="entry name" value="BIS(5'-ADENOSYL)-TRIPHOSPHATASE"/>
    <property type="match status" value="1"/>
</dbReference>
<keyword evidence="2" id="KW-1185">Reference proteome</keyword>
<accession>A0A1M5D933</accession>
<protein>
    <submittedName>
        <fullName evidence="1">Predicted pyrophosphatase or phosphodiesterase, AlkP superfamily</fullName>
    </submittedName>
</protein>
<gene>
    <name evidence="1" type="ORF">SAMN05443144_11138</name>
</gene>
<dbReference type="STRING" id="1194090.SAMN05443144_11138"/>
<dbReference type="OrthoDB" id="9771966at2"/>
<dbReference type="InterPro" id="IPR002591">
    <property type="entry name" value="Phosphodiest/P_Trfase"/>
</dbReference>
<name>A0A1M5D933_9BACT</name>
<proteinExistence type="predicted"/>
<dbReference type="PANTHER" id="PTHR10151">
    <property type="entry name" value="ECTONUCLEOTIDE PYROPHOSPHATASE/PHOSPHODIESTERASE"/>
    <property type="match status" value="1"/>
</dbReference>
<dbReference type="Gene3D" id="3.30.1360.110">
    <property type="entry name" value="Domain 2, Phosphonoacetate Hydrolase"/>
    <property type="match status" value="1"/>
</dbReference>
<dbReference type="InterPro" id="IPR017850">
    <property type="entry name" value="Alkaline_phosphatase_core_sf"/>
</dbReference>
<organism evidence="1 2">
    <name type="scientific">Fodinibius roseus</name>
    <dbReference type="NCBI Taxonomy" id="1194090"/>
    <lineage>
        <taxon>Bacteria</taxon>
        <taxon>Pseudomonadati</taxon>
        <taxon>Balneolota</taxon>
        <taxon>Balneolia</taxon>
        <taxon>Balneolales</taxon>
        <taxon>Balneolaceae</taxon>
        <taxon>Fodinibius</taxon>
    </lineage>
</organism>
<dbReference type="Gene3D" id="3.40.720.10">
    <property type="entry name" value="Alkaline Phosphatase, subunit A"/>
    <property type="match status" value="1"/>
</dbReference>
<reference evidence="1 2" key="1">
    <citation type="submission" date="2016-11" db="EMBL/GenBank/DDBJ databases">
        <authorList>
            <person name="Jaros S."/>
            <person name="Januszkiewicz K."/>
            <person name="Wedrychowicz H."/>
        </authorList>
    </citation>
    <scope>NUCLEOTIDE SEQUENCE [LARGE SCALE GENOMIC DNA]</scope>
    <source>
        <strain evidence="1 2">DSM 21986</strain>
    </source>
</reference>
<evidence type="ECO:0000313" key="2">
    <source>
        <dbReference type="Proteomes" id="UP000184041"/>
    </source>
</evidence>
<dbReference type="InterPro" id="IPR023116">
    <property type="entry name" value="Phosphonoacetate_hydro_insert"/>
</dbReference>
<dbReference type="Proteomes" id="UP000184041">
    <property type="component" value="Unassembled WGS sequence"/>
</dbReference>
<dbReference type="AlphaFoldDB" id="A0A1M5D933"/>
<evidence type="ECO:0000313" key="1">
    <source>
        <dbReference type="EMBL" id="SHF63559.1"/>
    </source>
</evidence>
<sequence length="461" mass="52151">MEKTAVLNVVGLTPDLIGEHTPFLRQWFGEGKSATVKSMLPAVTCPVQATYLTGTMPDEHGIVGNGWYFRDTGEIRFWMRSGKLIQQPAVWDIARRRNPDFTCANLFWRYATYSGADYVAVERPMYRKDGVKVPDIYAKPMSMRDKLQDELGQFPLFNFWGPNTTIDSSQWIADAAKMMTEAYDPTLTLIYLPHLDYCLQRVGPDTQNIQNDLREIDRVCEDLVTYYEQRDTGVIVLSEYGITSVNQPVSLNRVLRREGFITVREERGGEVLDAGASGAFAVADHQVAHIYIDDPADIEPVREMLEAVPGVETILGEDGKKKYHLDHPRSGELVAVARPGAWFTYYYWLDDDKAPDFAPTVDIHAKPGYDPAEMILDPEIPFPTLKAGFRLLQKKLGFRYVMDLIPTHGRAVKGSHGRVSADPQASPLLATKQVHYLPEYYLSPTDVRQVILRHLFGDETQ</sequence>
<dbReference type="EMBL" id="FQUS01000011">
    <property type="protein sequence ID" value="SHF63559.1"/>
    <property type="molecule type" value="Genomic_DNA"/>
</dbReference>
<dbReference type="Pfam" id="PF01663">
    <property type="entry name" value="Phosphodiest"/>
    <property type="match status" value="1"/>
</dbReference>
<dbReference type="RefSeq" id="WP_073063968.1">
    <property type="nucleotide sequence ID" value="NZ_FQUS01000011.1"/>
</dbReference>